<organism evidence="2 3">
    <name type="scientific">Botrytis paeoniae</name>
    <dbReference type="NCBI Taxonomy" id="278948"/>
    <lineage>
        <taxon>Eukaryota</taxon>
        <taxon>Fungi</taxon>
        <taxon>Dikarya</taxon>
        <taxon>Ascomycota</taxon>
        <taxon>Pezizomycotina</taxon>
        <taxon>Leotiomycetes</taxon>
        <taxon>Helotiales</taxon>
        <taxon>Sclerotiniaceae</taxon>
        <taxon>Botrytis</taxon>
    </lineage>
</organism>
<evidence type="ECO:0000256" key="1">
    <source>
        <dbReference type="SAM" id="Phobius"/>
    </source>
</evidence>
<keyword evidence="3" id="KW-1185">Reference proteome</keyword>
<keyword evidence="1" id="KW-0812">Transmembrane</keyword>
<keyword evidence="1" id="KW-0472">Membrane</keyword>
<reference evidence="2 3" key="1">
    <citation type="submission" date="2017-12" db="EMBL/GenBank/DDBJ databases">
        <title>Comparative genomics of Botrytis spp.</title>
        <authorList>
            <person name="Valero-Jimenez C.A."/>
            <person name="Tapia P."/>
            <person name="Veloso J."/>
            <person name="Silva-Moreno E."/>
            <person name="Staats M."/>
            <person name="Valdes J.H."/>
            <person name="Van Kan J.A.L."/>
        </authorList>
    </citation>
    <scope>NUCLEOTIDE SEQUENCE [LARGE SCALE GENOMIC DNA]</scope>
    <source>
        <strain evidence="2 3">Bp0003</strain>
    </source>
</reference>
<proteinExistence type="predicted"/>
<sequence>MYPTLLEDSDLSGDLILVCGDATHLRGDWYSVFLLYMGKTQFAIFSLLGVLRTIELRLGRKRDEGGMELTCGT</sequence>
<accession>A0A4Z1FR20</accession>
<name>A0A4Z1FR20_9HELO</name>
<evidence type="ECO:0000313" key="2">
    <source>
        <dbReference type="EMBL" id="TGO27234.1"/>
    </source>
</evidence>
<dbReference type="Proteomes" id="UP000297910">
    <property type="component" value="Unassembled WGS sequence"/>
</dbReference>
<feature type="transmembrane region" description="Helical" evidence="1">
    <location>
        <begin position="29"/>
        <end position="51"/>
    </location>
</feature>
<comment type="caution">
    <text evidence="2">The sequence shown here is derived from an EMBL/GenBank/DDBJ whole genome shotgun (WGS) entry which is preliminary data.</text>
</comment>
<protein>
    <submittedName>
        <fullName evidence="2">Uncharacterized protein</fullName>
    </submittedName>
</protein>
<gene>
    <name evidence="2" type="ORF">BPAE_0045g00310</name>
</gene>
<evidence type="ECO:0000313" key="3">
    <source>
        <dbReference type="Proteomes" id="UP000297910"/>
    </source>
</evidence>
<keyword evidence="1" id="KW-1133">Transmembrane helix</keyword>
<dbReference type="AlphaFoldDB" id="A0A4Z1FR20"/>
<dbReference type="EMBL" id="PQXI01000045">
    <property type="protein sequence ID" value="TGO27234.1"/>
    <property type="molecule type" value="Genomic_DNA"/>
</dbReference>